<evidence type="ECO:0000313" key="2">
    <source>
        <dbReference type="EMBL" id="PKB30864.1"/>
    </source>
</evidence>
<sequence length="144" mass="14689">MSRPTAGAAMGGGRAFVDATGTPVPLRGPVVRVVATDPRVGELLLELGAQLVGCAGALDGVDAVGDDRSPDPQAVRALRPDAIVTGTADGRYDLADPALLGRLRDIAPTVAVDLGRRAASAADLRALLGSVQPPPLRSRGRHED</sequence>
<protein>
    <submittedName>
        <fullName evidence="1">ABC-type Fe3+-hydroxamate transport system substrate-binding protein</fullName>
    </submittedName>
</protein>
<evidence type="ECO:0000313" key="3">
    <source>
        <dbReference type="Proteomes" id="UP000232453"/>
    </source>
</evidence>
<dbReference type="EMBL" id="JACCCZ010000001">
    <property type="protein sequence ID" value="NYG03628.1"/>
    <property type="molecule type" value="Genomic_DNA"/>
</dbReference>
<dbReference type="SUPFAM" id="SSF53807">
    <property type="entry name" value="Helical backbone' metal receptor"/>
    <property type="match status" value="1"/>
</dbReference>
<dbReference type="RefSeq" id="WP_157818339.1">
    <property type="nucleotide sequence ID" value="NZ_BAAAJZ010000003.1"/>
</dbReference>
<reference evidence="1 4" key="1">
    <citation type="submission" date="2020-07" db="EMBL/GenBank/DDBJ databases">
        <title>Sequencing the genomes of 1000 actinobacteria strains.</title>
        <authorList>
            <person name="Klenk H.-P."/>
        </authorList>
    </citation>
    <scope>NUCLEOTIDE SEQUENCE [LARGE SCALE GENOMIC DNA]</scope>
    <source>
        <strain evidence="2 3">DSM 44104</strain>
        <strain evidence="1 4">DSM 44749</strain>
    </source>
</reference>
<accession>A0A852W3B0</accession>
<dbReference type="Proteomes" id="UP000549695">
    <property type="component" value="Unassembled WGS sequence"/>
</dbReference>
<dbReference type="Proteomes" id="UP000232453">
    <property type="component" value="Unassembled WGS sequence"/>
</dbReference>
<proteinExistence type="predicted"/>
<evidence type="ECO:0000313" key="1">
    <source>
        <dbReference type="EMBL" id="NYG03628.1"/>
    </source>
</evidence>
<organism evidence="1 4">
    <name type="scientific">Pseudonocardia alni</name>
    <name type="common">Amycolata alni</name>
    <dbReference type="NCBI Taxonomy" id="33907"/>
    <lineage>
        <taxon>Bacteria</taxon>
        <taxon>Bacillati</taxon>
        <taxon>Actinomycetota</taxon>
        <taxon>Actinomycetes</taxon>
        <taxon>Pseudonocardiales</taxon>
        <taxon>Pseudonocardiaceae</taxon>
        <taxon>Pseudonocardia</taxon>
    </lineage>
</organism>
<dbReference type="AlphaFoldDB" id="A0A852W3B0"/>
<dbReference type="GeneID" id="98053616"/>
<dbReference type="EMBL" id="PHUJ01000003">
    <property type="protein sequence ID" value="PKB30864.1"/>
    <property type="molecule type" value="Genomic_DNA"/>
</dbReference>
<dbReference type="Gene3D" id="3.40.50.1980">
    <property type="entry name" value="Nitrogenase molybdenum iron protein domain"/>
    <property type="match status" value="1"/>
</dbReference>
<gene>
    <name evidence="2" type="ORF">ATL51_2537</name>
    <name evidence="1" type="ORF">HDA37_003913</name>
</gene>
<comment type="caution">
    <text evidence="1">The sequence shown here is derived from an EMBL/GenBank/DDBJ whole genome shotgun (WGS) entry which is preliminary data.</text>
</comment>
<accession>A0AA44ZPI6</accession>
<keyword evidence="4" id="KW-1185">Reference proteome</keyword>
<name>A0A852W3B0_PSEA5</name>
<evidence type="ECO:0000313" key="4">
    <source>
        <dbReference type="Proteomes" id="UP000549695"/>
    </source>
</evidence>